<dbReference type="EMBL" id="JBHGPK010000092">
    <property type="protein sequence ID" value="MFC2255156.1"/>
    <property type="molecule type" value="Genomic_DNA"/>
</dbReference>
<name>A0ABV6ZSN9_9HYPH</name>
<sequence length="205" mass="22511">MTALTIDPAEIKLTDHRAIHRRLTSGEKRSVALPIIVASVVSNSARTGLRLKPQALMRLPQGCRVVDDGSVDAVLLYRMILVRSTPIGGSRIRIADIVTAVAAAWGICPSDILGRERRPTVLEPRGVALALSHCLTSRSLTQIGRRFNGRHHTSVLHHVRKLAPTVAAIAARLGPDASLERWVRAMHEVCDSRRDNQSLFEMENS</sequence>
<dbReference type="InterPro" id="IPR010921">
    <property type="entry name" value="Trp_repressor/repl_initiator"/>
</dbReference>
<protein>
    <submittedName>
        <fullName evidence="2">Helix-turn-helix domain-containing protein</fullName>
    </submittedName>
</protein>
<accession>A0ABV6ZSN9</accession>
<dbReference type="SUPFAM" id="SSF48295">
    <property type="entry name" value="TrpR-like"/>
    <property type="match status" value="1"/>
</dbReference>
<evidence type="ECO:0000313" key="3">
    <source>
        <dbReference type="Proteomes" id="UP001595190"/>
    </source>
</evidence>
<reference evidence="2 3" key="1">
    <citation type="submission" date="2024-09" db="EMBL/GenBank/DDBJ databases">
        <title>Description of Labrys sedimenti sp. nov., isolated from a diclofenac-degrading enrichment culture, and genome-based reclassification of Labrys portucalensis as a later heterotypic synonym of Labrys neptuniae.</title>
        <authorList>
            <person name="Tancsics A."/>
            <person name="Csepanyi A."/>
        </authorList>
    </citation>
    <scope>NUCLEOTIDE SEQUENCE [LARGE SCALE GENOMIC DNA]</scope>
    <source>
        <strain evidence="2 3">LMG 23412</strain>
    </source>
</reference>
<feature type="domain" description="Chromosomal replication initiator DnaA C-terminal" evidence="1">
    <location>
        <begin position="93"/>
        <end position="162"/>
    </location>
</feature>
<organism evidence="2 3">
    <name type="scientific">Labrys neptuniae</name>
    <dbReference type="NCBI Taxonomy" id="376174"/>
    <lineage>
        <taxon>Bacteria</taxon>
        <taxon>Pseudomonadati</taxon>
        <taxon>Pseudomonadota</taxon>
        <taxon>Alphaproteobacteria</taxon>
        <taxon>Hyphomicrobiales</taxon>
        <taxon>Xanthobacteraceae</taxon>
        <taxon>Labrys</taxon>
    </lineage>
</organism>
<gene>
    <name evidence="2" type="ORF">ACETRX_36950</name>
</gene>
<dbReference type="RefSeq" id="WP_394315717.1">
    <property type="nucleotide sequence ID" value="NZ_JBHGPK010000092.1"/>
</dbReference>
<dbReference type="PANTHER" id="PTHR30050">
    <property type="entry name" value="CHROMOSOMAL REPLICATION INITIATOR PROTEIN DNAA"/>
    <property type="match status" value="1"/>
</dbReference>
<dbReference type="PANTHER" id="PTHR30050:SF5">
    <property type="entry name" value="DNAA REGULATORY INACTIVATOR HDA"/>
    <property type="match status" value="1"/>
</dbReference>
<dbReference type="SMART" id="SM00760">
    <property type="entry name" value="Bac_DnaA_C"/>
    <property type="match status" value="1"/>
</dbReference>
<dbReference type="CDD" id="cd06571">
    <property type="entry name" value="Bac_DnaA_C"/>
    <property type="match status" value="1"/>
</dbReference>
<dbReference type="InterPro" id="IPR013159">
    <property type="entry name" value="DnaA_C"/>
</dbReference>
<proteinExistence type="predicted"/>
<dbReference type="Proteomes" id="UP001595190">
    <property type="component" value="Unassembled WGS sequence"/>
</dbReference>
<dbReference type="Pfam" id="PF08299">
    <property type="entry name" value="Bac_DnaA_C"/>
    <property type="match status" value="1"/>
</dbReference>
<dbReference type="Gene3D" id="1.10.1750.10">
    <property type="match status" value="1"/>
</dbReference>
<comment type="caution">
    <text evidence="2">The sequence shown here is derived from an EMBL/GenBank/DDBJ whole genome shotgun (WGS) entry which is preliminary data.</text>
</comment>
<evidence type="ECO:0000259" key="1">
    <source>
        <dbReference type="SMART" id="SM00760"/>
    </source>
</evidence>
<evidence type="ECO:0000313" key="2">
    <source>
        <dbReference type="EMBL" id="MFC2255156.1"/>
    </source>
</evidence>